<proteinExistence type="predicted"/>
<comment type="subcellular location">
    <subcellularLocation>
        <location evidence="1">Nucleus</location>
    </subcellularLocation>
</comment>
<sequence>CTLSIQQLHRRHGVNNKHTIVRFLGYRILFSLIHADFIQFGNYCEVCKITCDTSAILQIHSESPRHLAMVEKQRAMTNRNHQPASGNTDTREYHFDGQKGYCNICQIELTSSSHANDHLSGKNHKKRKQQTQILSNGLTASSPQRPLLQASQDYATAASATLASSREIQNGSSSIEKGYDFHGGRGVCHVCNIELTSNSHAQEHLRGKNHAKKKAQLETAKRFGKTMTPAYVQNLTSAVILPNLQTFNTATSVSEHKFQQPLGRGFSHTEANIAYLNEAHRELGHSSLFCDTCKVSFTGPESQAAHMAGEKHKKTLKKLEMESMGSQHPLKCNACNVVFTGQENAEDHFKGKKHERNMKNMSIKNTLESPTQVGPIDRSSPQYPALSVSPQELQTTNNPETLVVNQVTRYLESHVAGHENQNNVYCGDEKDKLHHFQDVGSSDDDSDSSDDISVKPLDSLPSSEVNNLDGHVAVQTHSSINDNQSWETESSLSSINIKSLSMECPVPGQRMNIERQHSVETDESKIRNETTVGIDQLTDDLSSLDIKSHFETSTEQSLSSSRFTEPYRVVQNDFSAGCSLLGRGRGFLQNFAKSQENLPGKVLNTAQRSTELRPNNETRQWGENASHEERSETFRKTVESPSSQNDFVGNKPMTTISEGNQPVQYQFNNEPRFHECSPSYTDDSRSESEGSLAQEGINFERFNTGYQTQLSPLQHQQNYQIQQTPEQCDLQGRNNQEVNFDPRMGRGQCFVCAIELTSVQHMQQHLTGKKHFKALQVQQQLQQMHRDDNMMCLACKVTFSGPESRQQHMQSERHFKKIQSLTEEKKEYYCDVCKVPCSGADNYQQHIEGAKHRKMTGTDLVGLTSPENAIDKTIWHTCPICFSKTNTEHHLRVHISAKHPGHELAVPRQLFGASHSPPAERVRLQPTVHIQQPPISPTTLNSGHTTPLQVFLSEPLFPPEFLPKEMQEGATGAQPEKVEVNITGPFQRPERFAEAAAFNDETCNDSGSCNKRGNLSDLAYATRNHNSGNDNASRILSSEMLGAKPKDGSSVLHNPYSANFPYYCHTCKSPMNTRDAYLSHINGNRHKQKVCTEPAPIREHVQGLDITSGYIPYTLTKPRNYQFELYEKAMARNALVFLPTELGYNVSPNSQVLTERVDCREQLTRASVELSRASHDNCRNWEDAGFCHDDKRHVGEVSNPEHSLPCRQSSPSIIMLQRFNDETEQTTDLVRRKIRVAALCMGQQATHGIPLWKHDIVVVTAGFCKNILEKKVIRWEDFSLIVVDEVHHCEKAHPYNVILSTYHLKQTPDRFGPTALGLTASPAGKASVQATVGMLNVLISNMGGAKMCIVENPECVSTLVQYQSNANLEARTPTDTSTTKTYAFENTFKTELNVYIMYCVLKLADISNIKEYVNIRPEMTPCMRDSIVRMIADNFVEEELDTIQISLCSIEKKSNNIDVVEFSMIKRHVQGVCMARSSVIDGGVFCAIQELAELGTVGFQFARSVGLPTAALQQLIKVDHAKFFLTSTSPSGIPDPSAVADHHVQNLINELTTTGRSGQGISLVLVKQRATAYHLAGILKNSPQLQRAGLHTTTMVGHGDGSAGSAGGMSVRAQKEVLEEIKQGKYQVVVATSVAEEGVDWPDCERVITMYPPSTVTALIQMRGRARRKDSKFIVLCSNLEEEEKLKDIMMREQNMIEATKWIVQLQRGNYCEVCKITCDTSAILQIHSESPRHLAMVDKQRAMTYQNQQLAIGNADSREYHFDGQKGYCNICRIALTSSSHADDHLSGKKHMKRKKQTNILFKGFPRIKRWPWSAFSLPASSEEVQDGIRSIQQETGEYHIDGQKGYCLTRYQSPLGTKHHQQNNPIQRTLELCDLPGQSNRGFDFDPRFGRAQCTVCSIELTSAQHMQQHSTGKKHLNALQVQNELQQGHRDNFMTCLVCKVTFTGPESRQQHMESERHLKKVLAQETKECYCDVCKIPCSGADSYQQHLEGARHRKMAGTDLVCLASPENAIDRTIWHTCPICFTKTNTEYHLRVHISAKHPGHKLAFQRQLLGATDSPPASPPAKRARIQPTVPILQDLVIPSTPKRRSNKKGYPSGLEVLRTKMFGEKPKDSDSVLHNPYSANFPYYCHTCKSPMNTREAYLSHINGSRHKQKVCTEPAPIREHLHGIDISSRYIPYTLTKPRNYQFELYEKAMERNALVFLPTGKFCSTTLQAKLVVMPYVRVF</sequence>
<feature type="region of interest" description="Disordered" evidence="7">
    <location>
        <begin position="608"/>
        <end position="633"/>
    </location>
</feature>
<dbReference type="SMART" id="SM00451">
    <property type="entry name" value="ZnF_U1"/>
    <property type="match status" value="15"/>
</dbReference>
<reference evidence="9" key="1">
    <citation type="submission" date="2022-11" db="EMBL/GenBank/DDBJ databases">
        <title>Centuries of genome instability and evolution in soft-shell clam transmissible cancer (bioRxiv).</title>
        <authorList>
            <person name="Hart S.F.M."/>
            <person name="Yonemitsu M.A."/>
            <person name="Giersch R.M."/>
            <person name="Beal B.F."/>
            <person name="Arriagada G."/>
            <person name="Davis B.W."/>
            <person name="Ostrander E.A."/>
            <person name="Goff S.P."/>
            <person name="Metzger M.J."/>
        </authorList>
    </citation>
    <scope>NUCLEOTIDE SEQUENCE</scope>
    <source>
        <strain evidence="9">MELC-2E11</strain>
        <tissue evidence="9">Siphon/mantle</tissue>
    </source>
</reference>
<evidence type="ECO:0000256" key="5">
    <source>
        <dbReference type="ARBA" id="ARBA00022833"/>
    </source>
</evidence>
<dbReference type="SMART" id="SM00355">
    <property type="entry name" value="ZnF_C2H2"/>
    <property type="match status" value="17"/>
</dbReference>
<accession>A0ABY7DTU4</accession>
<keyword evidence="6" id="KW-0539">Nucleus</keyword>
<evidence type="ECO:0000256" key="2">
    <source>
        <dbReference type="ARBA" id="ARBA00022723"/>
    </source>
</evidence>
<dbReference type="PANTHER" id="PTHR46144">
    <property type="entry name" value="ZINC FINGER PROTEIN 385B-LIKE"/>
    <property type="match status" value="1"/>
</dbReference>
<organism evidence="9 10">
    <name type="scientific">Mya arenaria</name>
    <name type="common">Soft-shell clam</name>
    <dbReference type="NCBI Taxonomy" id="6604"/>
    <lineage>
        <taxon>Eukaryota</taxon>
        <taxon>Metazoa</taxon>
        <taxon>Spiralia</taxon>
        <taxon>Lophotrochozoa</taxon>
        <taxon>Mollusca</taxon>
        <taxon>Bivalvia</taxon>
        <taxon>Autobranchia</taxon>
        <taxon>Heteroconchia</taxon>
        <taxon>Euheterodonta</taxon>
        <taxon>Imparidentia</taxon>
        <taxon>Neoheterodontei</taxon>
        <taxon>Myida</taxon>
        <taxon>Myoidea</taxon>
        <taxon>Myidae</taxon>
        <taxon>Mya</taxon>
    </lineage>
</organism>
<dbReference type="InterPro" id="IPR013087">
    <property type="entry name" value="Znf_C2H2_type"/>
</dbReference>
<evidence type="ECO:0000256" key="3">
    <source>
        <dbReference type="ARBA" id="ARBA00022737"/>
    </source>
</evidence>
<dbReference type="InterPro" id="IPR003604">
    <property type="entry name" value="Matrin/U1-like-C_Znf_C2H2"/>
</dbReference>
<dbReference type="Proteomes" id="UP001164746">
    <property type="component" value="Chromosome 4"/>
</dbReference>
<dbReference type="SUPFAM" id="SSF52540">
    <property type="entry name" value="P-loop containing nucleoside triphosphate hydrolases"/>
    <property type="match status" value="1"/>
</dbReference>
<dbReference type="PROSITE" id="PS00028">
    <property type="entry name" value="ZINC_FINGER_C2H2_1"/>
    <property type="match status" value="2"/>
</dbReference>
<dbReference type="InterPro" id="IPR036236">
    <property type="entry name" value="Znf_C2H2_sf"/>
</dbReference>
<evidence type="ECO:0000313" key="9">
    <source>
        <dbReference type="EMBL" id="WAR01130.1"/>
    </source>
</evidence>
<evidence type="ECO:0000256" key="7">
    <source>
        <dbReference type="SAM" id="MobiDB-lite"/>
    </source>
</evidence>
<feature type="compositionally biased region" description="Acidic residues" evidence="7">
    <location>
        <begin position="441"/>
        <end position="450"/>
    </location>
</feature>
<dbReference type="InterPro" id="IPR001650">
    <property type="entry name" value="Helicase_C-like"/>
</dbReference>
<name>A0ABY7DTU4_MYAAR</name>
<dbReference type="Gene3D" id="3.40.50.300">
    <property type="entry name" value="P-loop containing nucleotide triphosphate hydrolases"/>
    <property type="match status" value="2"/>
</dbReference>
<dbReference type="PANTHER" id="PTHR46144:SF6">
    <property type="entry name" value="C2H2-TYPE DOMAIN-CONTAINING PROTEIN"/>
    <property type="match status" value="1"/>
</dbReference>
<feature type="region of interest" description="Disordered" evidence="7">
    <location>
        <begin position="435"/>
        <end position="465"/>
    </location>
</feature>
<keyword evidence="2" id="KW-0479">Metal-binding</keyword>
<dbReference type="Pfam" id="PF12874">
    <property type="entry name" value="zf-met"/>
    <property type="match status" value="13"/>
</dbReference>
<feature type="region of interest" description="Disordered" evidence="7">
    <location>
        <begin position="368"/>
        <end position="392"/>
    </location>
</feature>
<evidence type="ECO:0000256" key="1">
    <source>
        <dbReference type="ARBA" id="ARBA00004123"/>
    </source>
</evidence>
<keyword evidence="3" id="KW-0677">Repeat</keyword>
<feature type="domain" description="Helicase C-terminal" evidence="8">
    <location>
        <begin position="1543"/>
        <end position="1707"/>
    </location>
</feature>
<gene>
    <name evidence="9" type="ORF">MAR_007688</name>
</gene>
<dbReference type="InterPro" id="IPR027417">
    <property type="entry name" value="P-loop_NTPase"/>
</dbReference>
<keyword evidence="4" id="KW-0863">Zinc-finger</keyword>
<protein>
    <submittedName>
        <fullName evidence="9">DCR1-like protein</fullName>
    </submittedName>
</protein>
<dbReference type="PROSITE" id="PS51194">
    <property type="entry name" value="HELICASE_CTER"/>
    <property type="match status" value="1"/>
</dbReference>
<dbReference type="SMART" id="SM00490">
    <property type="entry name" value="HELICc"/>
    <property type="match status" value="1"/>
</dbReference>
<keyword evidence="5" id="KW-0862">Zinc</keyword>
<dbReference type="Gene3D" id="3.30.160.60">
    <property type="entry name" value="Classic Zinc Finger"/>
    <property type="match status" value="12"/>
</dbReference>
<evidence type="ECO:0000259" key="8">
    <source>
        <dbReference type="PROSITE" id="PS51194"/>
    </source>
</evidence>
<dbReference type="SUPFAM" id="SSF57667">
    <property type="entry name" value="beta-beta-alpha zinc fingers"/>
    <property type="match status" value="14"/>
</dbReference>
<dbReference type="Pfam" id="PF00271">
    <property type="entry name" value="Helicase_C"/>
    <property type="match status" value="1"/>
</dbReference>
<dbReference type="EMBL" id="CP111015">
    <property type="protein sequence ID" value="WAR01130.1"/>
    <property type="molecule type" value="Genomic_DNA"/>
</dbReference>
<evidence type="ECO:0000256" key="4">
    <source>
        <dbReference type="ARBA" id="ARBA00022771"/>
    </source>
</evidence>
<keyword evidence="10" id="KW-1185">Reference proteome</keyword>
<evidence type="ECO:0000256" key="6">
    <source>
        <dbReference type="ARBA" id="ARBA00023242"/>
    </source>
</evidence>
<evidence type="ECO:0000313" key="10">
    <source>
        <dbReference type="Proteomes" id="UP001164746"/>
    </source>
</evidence>
<dbReference type="InterPro" id="IPR051868">
    <property type="entry name" value="ZN346_ZMAT4"/>
</dbReference>
<feature type="non-terminal residue" evidence="9">
    <location>
        <position position="2230"/>
    </location>
</feature>